<dbReference type="GO" id="GO:0004439">
    <property type="term" value="F:phosphatidylinositol-4,5-bisphosphate 5-phosphatase activity"/>
    <property type="evidence" value="ECO:0007669"/>
    <property type="project" value="TreeGrafter"/>
</dbReference>
<dbReference type="GO" id="GO:0046856">
    <property type="term" value="P:phosphatidylinositol dephosphorylation"/>
    <property type="evidence" value="ECO:0007669"/>
    <property type="project" value="InterPro"/>
</dbReference>
<name>A0AAV0BVP2_PHAPC</name>
<feature type="transmembrane region" description="Helical" evidence="1">
    <location>
        <begin position="366"/>
        <end position="393"/>
    </location>
</feature>
<dbReference type="PANTHER" id="PTHR11200">
    <property type="entry name" value="INOSITOL 5-PHOSPHATASE"/>
    <property type="match status" value="1"/>
</dbReference>
<dbReference type="Proteomes" id="UP001153365">
    <property type="component" value="Unassembled WGS sequence"/>
</dbReference>
<dbReference type="InterPro" id="IPR036691">
    <property type="entry name" value="Endo/exonu/phosph_ase_sf"/>
</dbReference>
<reference evidence="3" key="1">
    <citation type="submission" date="2022-06" db="EMBL/GenBank/DDBJ databases">
        <authorList>
            <consortium name="SYNGENTA / RWTH Aachen University"/>
        </authorList>
    </citation>
    <scope>NUCLEOTIDE SEQUENCE</scope>
</reference>
<protein>
    <submittedName>
        <fullName evidence="3">Inositol polyphosphate 5-phosphatase II</fullName>
    </submittedName>
</protein>
<keyword evidence="1" id="KW-0472">Membrane</keyword>
<organism evidence="3 4">
    <name type="scientific">Phakopsora pachyrhizi</name>
    <name type="common">Asian soybean rust disease fungus</name>
    <dbReference type="NCBI Taxonomy" id="170000"/>
    <lineage>
        <taxon>Eukaryota</taxon>
        <taxon>Fungi</taxon>
        <taxon>Dikarya</taxon>
        <taxon>Basidiomycota</taxon>
        <taxon>Pucciniomycotina</taxon>
        <taxon>Pucciniomycetes</taxon>
        <taxon>Pucciniales</taxon>
        <taxon>Phakopsoraceae</taxon>
        <taxon>Phakopsora</taxon>
    </lineage>
</organism>
<evidence type="ECO:0000256" key="1">
    <source>
        <dbReference type="SAM" id="Phobius"/>
    </source>
</evidence>
<dbReference type="Pfam" id="PF22669">
    <property type="entry name" value="Exo_endo_phos2"/>
    <property type="match status" value="1"/>
</dbReference>
<comment type="caution">
    <text evidence="3">The sequence shown here is derived from an EMBL/GenBank/DDBJ whole genome shotgun (WGS) entry which is preliminary data.</text>
</comment>
<gene>
    <name evidence="3" type="ORF">PPACK8108_LOCUS25586</name>
</gene>
<evidence type="ECO:0000313" key="4">
    <source>
        <dbReference type="Proteomes" id="UP001153365"/>
    </source>
</evidence>
<dbReference type="PANTHER" id="PTHR11200:SF286">
    <property type="entry name" value="5-PHOSPHATASE, PUTATIVE (AFU_ORTHOLOGUE AFUA_5G07600)-RELATED"/>
    <property type="match status" value="1"/>
</dbReference>
<dbReference type="Gene3D" id="3.60.10.10">
    <property type="entry name" value="Endonuclease/exonuclease/phosphatase"/>
    <property type="match status" value="1"/>
</dbReference>
<accession>A0AAV0BVP2</accession>
<evidence type="ECO:0000313" key="3">
    <source>
        <dbReference type="EMBL" id="CAH7690287.1"/>
    </source>
</evidence>
<sequence>MKIRCMTYNLNRGKVDEDFSKLVYNDDEDIKDREEDDKKTDLYIFSFQLRELAPLHLALSNLTQQHLTQRVNRISKILNSNNRDDSDHRSMDKSTSSIDSYDLIVSTRHGGLALLIYLRQNNQFGKLSRVENSSTSFGCFDLMNNKGALGARLTFKTGDEKTSVNLRESITSDKTVLTFVNAHLAAHDSGLEARSRNYQSLISRMLFRSDENTYSIYDSNLLFFMGDLNYRISLVPNTSKVIKVPHLKSSSLPESLSKSQVQHLLLADKHLDLIDYHETLKHQHSDQKVLVGLNEGPISFKPTYKYQIGTVDQFVSFDHRLPDYSQSDHKPVYGTFLIKIRPNFENDKNLIIKGLIGNLLDKSVGYLMVSVIIIGFGNFKVGILNTLVLIISWKFLTL</sequence>
<dbReference type="InterPro" id="IPR046985">
    <property type="entry name" value="IP5"/>
</dbReference>
<evidence type="ECO:0000259" key="2">
    <source>
        <dbReference type="SMART" id="SM00128"/>
    </source>
</evidence>
<proteinExistence type="predicted"/>
<feature type="domain" description="Inositol polyphosphate-related phosphatase" evidence="2">
    <location>
        <begin position="1"/>
        <end position="344"/>
    </location>
</feature>
<dbReference type="SUPFAM" id="SSF56219">
    <property type="entry name" value="DNase I-like"/>
    <property type="match status" value="1"/>
</dbReference>
<keyword evidence="1" id="KW-0812">Transmembrane</keyword>
<dbReference type="SMART" id="SM00128">
    <property type="entry name" value="IPPc"/>
    <property type="match status" value="1"/>
</dbReference>
<dbReference type="EMBL" id="CALTRL010006254">
    <property type="protein sequence ID" value="CAH7690287.1"/>
    <property type="molecule type" value="Genomic_DNA"/>
</dbReference>
<keyword evidence="4" id="KW-1185">Reference proteome</keyword>
<dbReference type="AlphaFoldDB" id="A0AAV0BVP2"/>
<keyword evidence="1" id="KW-1133">Transmembrane helix</keyword>
<dbReference type="InterPro" id="IPR000300">
    <property type="entry name" value="IPPc"/>
</dbReference>